<feature type="compositionally biased region" description="Polar residues" evidence="2">
    <location>
        <begin position="176"/>
        <end position="192"/>
    </location>
</feature>
<keyword evidence="3" id="KW-0812">Transmembrane</keyword>
<dbReference type="EMBL" id="JARAOO010000001">
    <property type="protein sequence ID" value="KAJ7981405.1"/>
    <property type="molecule type" value="Genomic_DNA"/>
</dbReference>
<feature type="compositionally biased region" description="Basic and acidic residues" evidence="2">
    <location>
        <begin position="293"/>
        <end position="324"/>
    </location>
</feature>
<proteinExistence type="predicted"/>
<dbReference type="PANTHER" id="PTHR36143">
    <property type="entry name" value="OS08G0177500 PROTEIN"/>
    <property type="match status" value="1"/>
</dbReference>
<organism evidence="4 5">
    <name type="scientific">Quillaja saponaria</name>
    <name type="common">Soap bark tree</name>
    <dbReference type="NCBI Taxonomy" id="32244"/>
    <lineage>
        <taxon>Eukaryota</taxon>
        <taxon>Viridiplantae</taxon>
        <taxon>Streptophyta</taxon>
        <taxon>Embryophyta</taxon>
        <taxon>Tracheophyta</taxon>
        <taxon>Spermatophyta</taxon>
        <taxon>Magnoliopsida</taxon>
        <taxon>eudicotyledons</taxon>
        <taxon>Gunneridae</taxon>
        <taxon>Pentapetalae</taxon>
        <taxon>rosids</taxon>
        <taxon>fabids</taxon>
        <taxon>Fabales</taxon>
        <taxon>Quillajaceae</taxon>
        <taxon>Quillaja</taxon>
    </lineage>
</organism>
<feature type="region of interest" description="Disordered" evidence="2">
    <location>
        <begin position="414"/>
        <end position="504"/>
    </location>
</feature>
<gene>
    <name evidence="4" type="ORF">O6P43_000674</name>
</gene>
<dbReference type="Proteomes" id="UP001163823">
    <property type="component" value="Chromosome 1"/>
</dbReference>
<keyword evidence="5" id="KW-1185">Reference proteome</keyword>
<accession>A0AAD7QH52</accession>
<feature type="compositionally biased region" description="Basic and acidic residues" evidence="2">
    <location>
        <begin position="445"/>
        <end position="460"/>
    </location>
</feature>
<keyword evidence="3" id="KW-0472">Membrane</keyword>
<dbReference type="PANTHER" id="PTHR36143:SF4">
    <property type="entry name" value="OS08G0177500 PROTEIN"/>
    <property type="match status" value="1"/>
</dbReference>
<feature type="compositionally biased region" description="Basic and acidic residues" evidence="2">
    <location>
        <begin position="230"/>
        <end position="240"/>
    </location>
</feature>
<reference evidence="4 5" key="1">
    <citation type="journal article" date="2023" name="Science">
        <title>Elucidation of the pathway for biosynthesis of saponin adjuvants from the soapbark tree.</title>
        <authorList>
            <person name="Reed J."/>
            <person name="Orme A."/>
            <person name="El-Demerdash A."/>
            <person name="Owen C."/>
            <person name="Martin L.B.B."/>
            <person name="Misra R.C."/>
            <person name="Kikuchi S."/>
            <person name="Rejzek M."/>
            <person name="Martin A.C."/>
            <person name="Harkess A."/>
            <person name="Leebens-Mack J."/>
            <person name="Louveau T."/>
            <person name="Stephenson M.J."/>
            <person name="Osbourn A."/>
        </authorList>
    </citation>
    <scope>NUCLEOTIDE SEQUENCE [LARGE SCALE GENOMIC DNA]</scope>
    <source>
        <strain evidence="4">S10</strain>
    </source>
</reference>
<sequence length="527" mass="59274">MGGSYNKGVHGSNGGNKGRPYGLMLLLAFGAALLGVMVLHKLRERRIYNLLVKEKDKELISLQFLLQKERDFNKEIKRKNEEMKDNIYSIRTKKMELDRKVLEMQSTMDSMKDEQRVMETAFEEKQNEIRMLREKELNLGKENTNAEVLSLSESLKKKEAELEDLKHRLQVSLRSVSTDEPSNLPVNLTVNGSTEGKDKTESSESKEKDEQPQDQSAINGNGENIANQDATKDKSIKFSEGETATTVEDENEGREGNTDRRDVIEEQMQTKENLQVERQSTDSEVIASGKVISEGEGKKNEDSDEKAVVDGKEKESIKDGKQGKLENSIDGGREESHLNHMGGVKLEMPDNSRVATDLSAKGKHSHATRGKGKRWRKIVRNRLLGNEGISTSHGAVNTTSRKLYRDEKDGLKNGIQVATSNDEKVGEGMRDTSLGEDNAESKLMNPKDGRDVNDQVANDRLDEDNGSQKSWNRRHIKKVEGNAEQAKVGNLNEEPEGFKVADTQEKAAFTDDYFFRKSDSDFEDETE</sequence>
<feature type="transmembrane region" description="Helical" evidence="3">
    <location>
        <begin position="20"/>
        <end position="39"/>
    </location>
</feature>
<feature type="region of interest" description="Disordered" evidence="2">
    <location>
        <begin position="176"/>
        <end position="377"/>
    </location>
</feature>
<evidence type="ECO:0000256" key="2">
    <source>
        <dbReference type="SAM" id="MobiDB-lite"/>
    </source>
</evidence>
<comment type="caution">
    <text evidence="4">The sequence shown here is derived from an EMBL/GenBank/DDBJ whole genome shotgun (WGS) entry which is preliminary data.</text>
</comment>
<feature type="compositionally biased region" description="Basic and acidic residues" evidence="2">
    <location>
        <begin position="421"/>
        <end position="430"/>
    </location>
</feature>
<keyword evidence="3" id="KW-1133">Transmembrane helix</keyword>
<dbReference type="AlphaFoldDB" id="A0AAD7QH52"/>
<evidence type="ECO:0000313" key="5">
    <source>
        <dbReference type="Proteomes" id="UP001163823"/>
    </source>
</evidence>
<feature type="compositionally biased region" description="Basic and acidic residues" evidence="2">
    <location>
        <begin position="195"/>
        <end position="211"/>
    </location>
</feature>
<feature type="coiled-coil region" evidence="1">
    <location>
        <begin position="62"/>
        <end position="175"/>
    </location>
</feature>
<name>A0AAD7QH52_QUISA</name>
<evidence type="ECO:0000256" key="3">
    <source>
        <dbReference type="SAM" id="Phobius"/>
    </source>
</evidence>
<evidence type="ECO:0000313" key="4">
    <source>
        <dbReference type="EMBL" id="KAJ7981405.1"/>
    </source>
</evidence>
<feature type="compositionally biased region" description="Basic and acidic residues" evidence="2">
    <location>
        <begin position="253"/>
        <end position="264"/>
    </location>
</feature>
<dbReference type="KEGG" id="qsa:O6P43_000674"/>
<feature type="compositionally biased region" description="Polar residues" evidence="2">
    <location>
        <begin position="213"/>
        <end position="229"/>
    </location>
</feature>
<evidence type="ECO:0000256" key="1">
    <source>
        <dbReference type="SAM" id="Coils"/>
    </source>
</evidence>
<feature type="compositionally biased region" description="Basic residues" evidence="2">
    <location>
        <begin position="361"/>
        <end position="377"/>
    </location>
</feature>
<keyword evidence="1" id="KW-0175">Coiled coil</keyword>
<protein>
    <submittedName>
        <fullName evidence="4">Micronuclear linker histone polyprotein-like protein</fullName>
    </submittedName>
</protein>